<dbReference type="Pfam" id="PF06405">
    <property type="entry name" value="RCC_reductase"/>
    <property type="match status" value="1"/>
</dbReference>
<dbReference type="Gene3D" id="3.40.1500.20">
    <property type="match status" value="1"/>
</dbReference>
<dbReference type="Proteomes" id="UP001244341">
    <property type="component" value="Chromosome 7b"/>
</dbReference>
<organism evidence="1 2">
    <name type="scientific">Tetradesmus obliquus</name>
    <name type="common">Green alga</name>
    <name type="synonym">Acutodesmus obliquus</name>
    <dbReference type="NCBI Taxonomy" id="3088"/>
    <lineage>
        <taxon>Eukaryota</taxon>
        <taxon>Viridiplantae</taxon>
        <taxon>Chlorophyta</taxon>
        <taxon>core chlorophytes</taxon>
        <taxon>Chlorophyceae</taxon>
        <taxon>CS clade</taxon>
        <taxon>Sphaeropleales</taxon>
        <taxon>Scenedesmaceae</taxon>
        <taxon>Tetradesmus</taxon>
    </lineage>
</organism>
<gene>
    <name evidence="1" type="ORF">OEZ85_012577</name>
</gene>
<proteinExistence type="predicted"/>
<name>A0ABY8U3J4_TETOB</name>
<evidence type="ECO:0000313" key="1">
    <source>
        <dbReference type="EMBL" id="WIA15822.1"/>
    </source>
</evidence>
<keyword evidence="2" id="KW-1185">Reference proteome</keyword>
<evidence type="ECO:0000313" key="2">
    <source>
        <dbReference type="Proteomes" id="UP001244341"/>
    </source>
</evidence>
<reference evidence="1 2" key="1">
    <citation type="submission" date="2023-05" db="EMBL/GenBank/DDBJ databases">
        <title>A 100% complete, gapless, phased diploid assembly of the Scenedesmus obliquus UTEX 3031 genome.</title>
        <authorList>
            <person name="Biondi T.C."/>
            <person name="Hanschen E.R."/>
            <person name="Kwon T."/>
            <person name="Eng W."/>
            <person name="Kruse C.P.S."/>
            <person name="Koehler S.I."/>
            <person name="Kunde Y."/>
            <person name="Gleasner C.D."/>
            <person name="You Mak K.T."/>
            <person name="Polle J."/>
            <person name="Hovde B.T."/>
            <person name="Starkenburg S.R."/>
        </authorList>
    </citation>
    <scope>NUCLEOTIDE SEQUENCE [LARGE SCALE GENOMIC DNA]</scope>
    <source>
        <strain evidence="1 2">DOE0152z</strain>
    </source>
</reference>
<dbReference type="InterPro" id="IPR009439">
    <property type="entry name" value="RCC_reductase"/>
</dbReference>
<accession>A0ABY8U3J4</accession>
<dbReference type="EMBL" id="CP126214">
    <property type="protein sequence ID" value="WIA15822.1"/>
    <property type="molecule type" value="Genomic_DNA"/>
</dbReference>
<protein>
    <submittedName>
        <fullName evidence="1">Uncharacterized protein</fullName>
    </submittedName>
</protein>
<sequence>MPRVATSANASAAGAALQPNISSASVLARLTAQPKFAQQFKQLPNYRAAVDLHLMLHDMLARQVPLRPAPTKVSDAQGVLLLHAAAGELKGWPLMVQTFTAAAPIDWVHHSCNVAPGFGYSKSSAFTAGGCLTPHLEMETSVAGNGSRLLLYINMDPRLPLELHPAYLEHYYNSAPPSSSNTTAGSSWMQLEARAAASPGFSRFVSPSLHVRVFSASAILFWVDCTVDGLAAARRTVSDAVGIWLSWLAAGGSNSAASPAALQAAAGPGALPRNATQLQALLSDMAAFSAAWRNFPRREAAAPRMVKAFGADAMEAIYSSTAGSASVRLPVR</sequence>